<feature type="region of interest" description="Disordered" evidence="1">
    <location>
        <begin position="942"/>
        <end position="968"/>
    </location>
</feature>
<protein>
    <submittedName>
        <fullName evidence="2">Uncharacterized protein</fullName>
    </submittedName>
</protein>
<sequence>MNYCNFAKVIIARSTKDKTAIDRYNQSKQQIPEPDEILKPQYNNHLSIQQRYENYSIFMGKYPKMLISSYNYFRLKLPKLQDYIYQNKYYVNKNKTGEKEKFVSQFSLVTKAVVQVINPVFASKFDVNFKTAIAESFHLSPTETPESRKNTMEQTLNMSMQSINSALTDNDNDVRQFLTLGKSYKSHDRERMIFFSTKEESRKITQKKIEQENLGKLKPKIHHGNFDKYKFDRENFTEELSTIEEGQTINWTSMARKHNFKNLNNKMPLNSGQILMAYAKEQAINKEGNLIEKTKTVYGRKIPLKEILEKENHRLHAAGVLRVNTDEYYDKLTQPELDKCLINLQENHHCNSNTETKRNILKAIQRSRYIKVWHDHSDILSHTYINFMISYMYDSANFLTSKEYLERNPTIKDIDIQKIVERPQLYILGQSASTDQDQRTYIQTRMEDIVELSEGTKFQDVTFTDKIRIFSGDNPARQFEAGQQRGGAYSCLCGIPSKAHINLECCYKQKPQDLEDRRKLVTEGYLWKKIEGGNFNPFKNLKKEEIINELDHRKIEIMKEDKPSLQQELTELLHGICRPPALMLNDPSISASENHIAHYEIMHCEPLHDITNVVQNVLSELPHHVEDPETKMALEKFTSKAIGDKNQLKGSDARCIAIKLEKLVHSLFLDGKICYDIVKMVSSMVEIIHIAYSPEEKRSPRQVLRLFNITFLFGVLAKSVIANPVKMTQRKFYGNHFHSIVTHLAETYRIMNTKSVLTEDEERSFGLLRRISETTSNRKPGDVIDNAIIRYNCQSQADDRLDSLQKQECEISRLAKLLPERTSSVFNKDILMNKSSMYQTHLSRIAEFVKPGENIWWHFNGDSVVFHDSQQEPPFRDDGPLLLHFRSSSLKQKHEENEKIWQNCIDQYETKNLSLPLLKLKKRGQDGKIVIVLNERKKDTEVPYPNVSTDIQATTTNSVEQSDDEQEPAFIQTAEETHSNHEETDDEQEPAFIPTVEENHSNHEETDTTVNRPIQATTTSNDEQSDDEQEAAFIPTVEENHSNHEETEKKKSPPVRKKQITLTAEVHNAFNDDPMTIPAKQIVSLSGDHCKDHQLSNHTAHTGDKKLAARKVMDKQLSTNKKSAVCDNDDRSSCTASTCRTTIRKRRLQVKRNLFEDKKGKSTKRILIDLGQIDKMNMVHQYVLDSSKVMADVQKPKTEMDFCKDLLGDENREIIDVIKYQIRLEKYPGNRSFQSSLDIAMAKLQTAISKEHNTLKKVFLESKYNPKISESATQHASIALYRYMCQSIVGTEEYVKTNRMMNTVRDNLNSDNKFAYIISGSFGEGLEMKGSDIDSMITLNLIEYMKTQTFLSILIKFVLQ</sequence>
<organism evidence="2 3">
    <name type="scientific">Mytilus coruscus</name>
    <name type="common">Sea mussel</name>
    <dbReference type="NCBI Taxonomy" id="42192"/>
    <lineage>
        <taxon>Eukaryota</taxon>
        <taxon>Metazoa</taxon>
        <taxon>Spiralia</taxon>
        <taxon>Lophotrochozoa</taxon>
        <taxon>Mollusca</taxon>
        <taxon>Bivalvia</taxon>
        <taxon>Autobranchia</taxon>
        <taxon>Pteriomorphia</taxon>
        <taxon>Mytilida</taxon>
        <taxon>Mytiloidea</taxon>
        <taxon>Mytilidae</taxon>
        <taxon>Mytilinae</taxon>
        <taxon>Mytilus</taxon>
    </lineage>
</organism>
<proteinExistence type="predicted"/>
<keyword evidence="3" id="KW-1185">Reference proteome</keyword>
<evidence type="ECO:0000313" key="2">
    <source>
        <dbReference type="EMBL" id="CAC5387579.1"/>
    </source>
</evidence>
<evidence type="ECO:0000256" key="1">
    <source>
        <dbReference type="SAM" id="MobiDB-lite"/>
    </source>
</evidence>
<feature type="compositionally biased region" description="Basic and acidic residues" evidence="1">
    <location>
        <begin position="1038"/>
        <end position="1051"/>
    </location>
</feature>
<name>A0A6J8BXX6_MYTCO</name>
<reference evidence="2 3" key="1">
    <citation type="submission" date="2020-06" db="EMBL/GenBank/DDBJ databases">
        <authorList>
            <person name="Li R."/>
            <person name="Bekaert M."/>
        </authorList>
    </citation>
    <scope>NUCLEOTIDE SEQUENCE [LARGE SCALE GENOMIC DNA]</scope>
    <source>
        <strain evidence="3">wild</strain>
    </source>
</reference>
<gene>
    <name evidence="2" type="ORF">MCOR_22890</name>
</gene>
<dbReference type="OrthoDB" id="5986221at2759"/>
<accession>A0A6J8BXX6</accession>
<feature type="compositionally biased region" description="Polar residues" evidence="1">
    <location>
        <begin position="1008"/>
        <end position="1022"/>
    </location>
</feature>
<feature type="compositionally biased region" description="Polar residues" evidence="1">
    <location>
        <begin position="946"/>
        <end position="960"/>
    </location>
</feature>
<dbReference type="EMBL" id="CACVKT020004015">
    <property type="protein sequence ID" value="CAC5387579.1"/>
    <property type="molecule type" value="Genomic_DNA"/>
</dbReference>
<evidence type="ECO:0000313" key="3">
    <source>
        <dbReference type="Proteomes" id="UP000507470"/>
    </source>
</evidence>
<feature type="region of interest" description="Disordered" evidence="1">
    <location>
        <begin position="999"/>
        <end position="1057"/>
    </location>
</feature>
<dbReference type="Proteomes" id="UP000507470">
    <property type="component" value="Unassembled WGS sequence"/>
</dbReference>